<dbReference type="EMBL" id="DF238840">
    <property type="protein sequence ID" value="GAF26968.1"/>
    <property type="molecule type" value="Genomic_DNA"/>
</dbReference>
<dbReference type="GO" id="GO:0031419">
    <property type="term" value="F:cobalamin binding"/>
    <property type="evidence" value="ECO:0007669"/>
    <property type="project" value="UniProtKB-KW"/>
</dbReference>
<dbReference type="NCBIfam" id="NF005719">
    <property type="entry name" value="PRK07535.1"/>
    <property type="match status" value="1"/>
</dbReference>
<dbReference type="PANTHER" id="PTHR45833:SF1">
    <property type="entry name" value="METHIONINE SYNTHASE"/>
    <property type="match status" value="1"/>
</dbReference>
<proteinExistence type="inferred from homology"/>
<evidence type="ECO:0000256" key="1">
    <source>
        <dbReference type="ARBA" id="ARBA00010398"/>
    </source>
</evidence>
<dbReference type="Proteomes" id="UP000063718">
    <property type="component" value="Unassembled WGS sequence"/>
</dbReference>
<dbReference type="GO" id="GO:0005829">
    <property type="term" value="C:cytosol"/>
    <property type="evidence" value="ECO:0007669"/>
    <property type="project" value="TreeGrafter"/>
</dbReference>
<keyword evidence="6" id="KW-0170">Cobalt</keyword>
<accession>A0A0S6UG81</accession>
<evidence type="ECO:0000256" key="4">
    <source>
        <dbReference type="ARBA" id="ARBA00022679"/>
    </source>
</evidence>
<dbReference type="AlphaFoldDB" id="A0A0S6UG81"/>
<dbReference type="GO" id="GO:0050667">
    <property type="term" value="P:homocysteine metabolic process"/>
    <property type="evidence" value="ECO:0007669"/>
    <property type="project" value="TreeGrafter"/>
</dbReference>
<dbReference type="Pfam" id="PF00809">
    <property type="entry name" value="Pterin_bind"/>
    <property type="match status" value="1"/>
</dbReference>
<sequence>MQLLSKRIYPRPSRKYQILKERYFKGGNPMLIIGERINGMFGDIKRAIQERDPAPVQEWARRQEEGGARALDLNVGPAVQDKVSAMEWLVEVTQEVSNLTLCLDSTNIKAIEAGLKKCKNRAMINSTNAEREKVEKLFPLAVEHGAALIGLTMNKTGIPKDSDTRLAFAMELVAAADEFGLPMEDLYIDPLILPANVAQDHAPEVLKTLQQIKMLADPAPKTVLGLSNVSQNCQNRPLINRTFLAMAMACGLDAAIADACDEALIETAATAEILLNQTVYCDSFVKMFKTR</sequence>
<organism evidence="8">
    <name type="scientific">Moorella thermoacetica Y72</name>
    <dbReference type="NCBI Taxonomy" id="1325331"/>
    <lineage>
        <taxon>Bacteria</taxon>
        <taxon>Bacillati</taxon>
        <taxon>Bacillota</taxon>
        <taxon>Clostridia</taxon>
        <taxon>Neomoorellales</taxon>
        <taxon>Neomoorellaceae</taxon>
        <taxon>Neomoorella</taxon>
    </lineage>
</organism>
<keyword evidence="4 8" id="KW-0808">Transferase</keyword>
<comment type="similarity">
    <text evidence="1">Belongs to the vitamin-B12 dependent methionine synthase family.</text>
</comment>
<dbReference type="InterPro" id="IPR011005">
    <property type="entry name" value="Dihydropteroate_synth-like_sf"/>
</dbReference>
<protein>
    <submittedName>
        <fullName evidence="8">Methyltransferase</fullName>
    </submittedName>
</protein>
<dbReference type="FunFam" id="3.20.20.20:FF:000019">
    <property type="entry name" value="5-methyltetrahydrofolate:corrinoid/iron-sulfur protein co-methyltransferase"/>
    <property type="match status" value="1"/>
</dbReference>
<keyword evidence="2 8" id="KW-0489">Methyltransferase</keyword>
<dbReference type="GO" id="GO:0008705">
    <property type="term" value="F:methionine synthase activity"/>
    <property type="evidence" value="ECO:0007669"/>
    <property type="project" value="TreeGrafter"/>
</dbReference>
<dbReference type="SUPFAM" id="SSF51717">
    <property type="entry name" value="Dihydropteroate synthetase-like"/>
    <property type="match status" value="1"/>
</dbReference>
<reference evidence="8" key="1">
    <citation type="journal article" date="2014" name="Gene">
        <title>Genome-guided analysis of transformation efficiency and carbon dioxide assimilation by Moorella thermoacetica Y72.</title>
        <authorList>
            <person name="Tsukahara K."/>
            <person name="Kita A."/>
            <person name="Nakashimada Y."/>
            <person name="Hoshino T."/>
            <person name="Murakami K."/>
        </authorList>
    </citation>
    <scope>NUCLEOTIDE SEQUENCE [LARGE SCALE GENOMIC DNA]</scope>
    <source>
        <strain evidence="8">Y72</strain>
    </source>
</reference>
<evidence type="ECO:0000259" key="7">
    <source>
        <dbReference type="PROSITE" id="PS50972"/>
    </source>
</evidence>
<evidence type="ECO:0000313" key="8">
    <source>
        <dbReference type="EMBL" id="GAF26968.1"/>
    </source>
</evidence>
<dbReference type="PANTHER" id="PTHR45833">
    <property type="entry name" value="METHIONINE SYNTHASE"/>
    <property type="match status" value="1"/>
</dbReference>
<dbReference type="PROSITE" id="PS50972">
    <property type="entry name" value="PTERIN_BINDING"/>
    <property type="match status" value="1"/>
</dbReference>
<feature type="domain" description="Pterin-binding" evidence="7">
    <location>
        <begin position="30"/>
        <end position="275"/>
    </location>
</feature>
<dbReference type="InterPro" id="IPR050554">
    <property type="entry name" value="Met_Synthase/Corrinoid"/>
</dbReference>
<dbReference type="GO" id="GO:0046872">
    <property type="term" value="F:metal ion binding"/>
    <property type="evidence" value="ECO:0007669"/>
    <property type="project" value="UniProtKB-KW"/>
</dbReference>
<name>A0A0S6UG81_NEOTH</name>
<keyword evidence="5" id="KW-0479">Metal-binding</keyword>
<evidence type="ECO:0000256" key="3">
    <source>
        <dbReference type="ARBA" id="ARBA00022628"/>
    </source>
</evidence>
<evidence type="ECO:0000256" key="6">
    <source>
        <dbReference type="ARBA" id="ARBA00023285"/>
    </source>
</evidence>
<dbReference type="InterPro" id="IPR000489">
    <property type="entry name" value="Pterin-binding_dom"/>
</dbReference>
<dbReference type="GO" id="GO:0032259">
    <property type="term" value="P:methylation"/>
    <property type="evidence" value="ECO:0007669"/>
    <property type="project" value="UniProtKB-KW"/>
</dbReference>
<dbReference type="CDD" id="cd00740">
    <property type="entry name" value="MeTr"/>
    <property type="match status" value="1"/>
</dbReference>
<keyword evidence="3" id="KW-0846">Cobalamin</keyword>
<evidence type="ECO:0000256" key="2">
    <source>
        <dbReference type="ARBA" id="ARBA00022603"/>
    </source>
</evidence>
<dbReference type="GO" id="GO:0046653">
    <property type="term" value="P:tetrahydrofolate metabolic process"/>
    <property type="evidence" value="ECO:0007669"/>
    <property type="project" value="TreeGrafter"/>
</dbReference>
<evidence type="ECO:0000256" key="5">
    <source>
        <dbReference type="ARBA" id="ARBA00022723"/>
    </source>
</evidence>
<gene>
    <name evidence="8" type="ORF">MTY_2308</name>
</gene>
<dbReference type="Gene3D" id="3.20.20.20">
    <property type="entry name" value="Dihydropteroate synthase-like"/>
    <property type="match status" value="1"/>
</dbReference>